<dbReference type="EMBL" id="JANBPW010001045">
    <property type="protein sequence ID" value="KAJ1946449.1"/>
    <property type="molecule type" value="Genomic_DNA"/>
</dbReference>
<gene>
    <name evidence="1" type="ORF">FBU59_002025</name>
</gene>
<proteinExistence type="predicted"/>
<name>A0ACC1JCN2_9FUNG</name>
<accession>A0ACC1JCN2</accession>
<evidence type="ECO:0000313" key="2">
    <source>
        <dbReference type="Proteomes" id="UP001150603"/>
    </source>
</evidence>
<evidence type="ECO:0000313" key="1">
    <source>
        <dbReference type="EMBL" id="KAJ1946449.1"/>
    </source>
</evidence>
<protein>
    <submittedName>
        <fullName evidence="1">Uncharacterized protein</fullName>
    </submittedName>
</protein>
<comment type="caution">
    <text evidence="1">The sequence shown here is derived from an EMBL/GenBank/DDBJ whole genome shotgun (WGS) entry which is preliminary data.</text>
</comment>
<sequence length="86" mass="9254">MGGGFKCAGVYGTTKEKNGQRSRLKIEFPPEPPSDIAVAVFSYYDSAWIGLTVKDGKVVADDSPDLATDENESGDSDLLKGVHRFT</sequence>
<dbReference type="Proteomes" id="UP001150603">
    <property type="component" value="Unassembled WGS sequence"/>
</dbReference>
<organism evidence="1 2">
    <name type="scientific">Linderina macrospora</name>
    <dbReference type="NCBI Taxonomy" id="4868"/>
    <lineage>
        <taxon>Eukaryota</taxon>
        <taxon>Fungi</taxon>
        <taxon>Fungi incertae sedis</taxon>
        <taxon>Zoopagomycota</taxon>
        <taxon>Kickxellomycotina</taxon>
        <taxon>Kickxellomycetes</taxon>
        <taxon>Kickxellales</taxon>
        <taxon>Kickxellaceae</taxon>
        <taxon>Linderina</taxon>
    </lineage>
</organism>
<reference evidence="1" key="1">
    <citation type="submission" date="2022-07" db="EMBL/GenBank/DDBJ databases">
        <title>Phylogenomic reconstructions and comparative analyses of Kickxellomycotina fungi.</title>
        <authorList>
            <person name="Reynolds N.K."/>
            <person name="Stajich J.E."/>
            <person name="Barry K."/>
            <person name="Grigoriev I.V."/>
            <person name="Crous P."/>
            <person name="Smith M.E."/>
        </authorList>
    </citation>
    <scope>NUCLEOTIDE SEQUENCE</scope>
    <source>
        <strain evidence="1">NRRL 5244</strain>
    </source>
</reference>
<keyword evidence="2" id="KW-1185">Reference proteome</keyword>
<feature type="non-terminal residue" evidence="1">
    <location>
        <position position="86"/>
    </location>
</feature>